<dbReference type="PANTHER" id="PTHR35333:SF3">
    <property type="entry name" value="BETA-LACTAMASE-TYPE TRANSPEPTIDASE FOLD CONTAINING PROTEIN"/>
    <property type="match status" value="1"/>
</dbReference>
<dbReference type="InterPro" id="IPR000871">
    <property type="entry name" value="Beta-lactam_class-A"/>
</dbReference>
<dbReference type="GO" id="GO:0008800">
    <property type="term" value="F:beta-lactamase activity"/>
    <property type="evidence" value="ECO:0007669"/>
    <property type="project" value="InterPro"/>
</dbReference>
<proteinExistence type="predicted"/>
<dbReference type="EMBL" id="DVGD01000032">
    <property type="protein sequence ID" value="HIR08974.1"/>
    <property type="molecule type" value="Genomic_DNA"/>
</dbReference>
<dbReference type="AlphaFoldDB" id="A0A9D1A6U1"/>
<feature type="compositionally biased region" description="Low complexity" evidence="1">
    <location>
        <begin position="316"/>
        <end position="328"/>
    </location>
</feature>
<evidence type="ECO:0000313" key="4">
    <source>
        <dbReference type="Proteomes" id="UP000824258"/>
    </source>
</evidence>
<evidence type="ECO:0000256" key="1">
    <source>
        <dbReference type="SAM" id="MobiDB-lite"/>
    </source>
</evidence>
<dbReference type="InterPro" id="IPR045155">
    <property type="entry name" value="Beta-lactam_cat"/>
</dbReference>
<reference evidence="3" key="2">
    <citation type="journal article" date="2021" name="PeerJ">
        <title>Extensive microbial diversity within the chicken gut microbiome revealed by metagenomics and culture.</title>
        <authorList>
            <person name="Gilroy R."/>
            <person name="Ravi A."/>
            <person name="Getino M."/>
            <person name="Pursley I."/>
            <person name="Horton D.L."/>
            <person name="Alikhan N.F."/>
            <person name="Baker D."/>
            <person name="Gharbi K."/>
            <person name="Hall N."/>
            <person name="Watson M."/>
            <person name="Adriaenssens E.M."/>
            <person name="Foster-Nyarko E."/>
            <person name="Jarju S."/>
            <person name="Secka A."/>
            <person name="Antonio M."/>
            <person name="Oren A."/>
            <person name="Chaudhuri R.R."/>
            <person name="La Ragione R."/>
            <person name="Hildebrand F."/>
            <person name="Pallen M.J."/>
        </authorList>
    </citation>
    <scope>NUCLEOTIDE SEQUENCE</scope>
    <source>
        <strain evidence="3">ChiHjej9B8-7071</strain>
    </source>
</reference>
<dbReference type="SUPFAM" id="SSF56601">
    <property type="entry name" value="beta-lactamase/transpeptidase-like"/>
    <property type="match status" value="1"/>
</dbReference>
<gene>
    <name evidence="3" type="ORF">IAA70_01075</name>
</gene>
<dbReference type="PANTHER" id="PTHR35333">
    <property type="entry name" value="BETA-LACTAMASE"/>
    <property type="match status" value="1"/>
</dbReference>
<protein>
    <submittedName>
        <fullName evidence="3">Serine hydrolase</fullName>
    </submittedName>
</protein>
<feature type="domain" description="Beta-lactamase class A catalytic" evidence="2">
    <location>
        <begin position="57"/>
        <end position="239"/>
    </location>
</feature>
<organism evidence="3 4">
    <name type="scientific">Candidatus Avoscillospira stercoripullorum</name>
    <dbReference type="NCBI Taxonomy" id="2840709"/>
    <lineage>
        <taxon>Bacteria</taxon>
        <taxon>Bacillati</taxon>
        <taxon>Bacillota</taxon>
        <taxon>Clostridia</taxon>
        <taxon>Eubacteriales</taxon>
        <taxon>Oscillospiraceae</taxon>
        <taxon>Oscillospiraceae incertae sedis</taxon>
        <taxon>Candidatus Avoscillospira</taxon>
    </lineage>
</organism>
<evidence type="ECO:0000313" key="3">
    <source>
        <dbReference type="EMBL" id="HIR08974.1"/>
    </source>
</evidence>
<feature type="non-terminal residue" evidence="3">
    <location>
        <position position="337"/>
    </location>
</feature>
<dbReference type="InterPro" id="IPR012338">
    <property type="entry name" value="Beta-lactam/transpept-like"/>
</dbReference>
<sequence length="337" mass="37997">MKRLLVPIIALFLLLTTLILPAAAYEIPEDFSDLTLEDVMADFMADWGLNSENFAVSYYNTVTGESYAFNDTHMMVAASTFKLPLNLYYYDLEHAGELDPDAYIEGAGTTLSNAHYQSLVYSNNEVSIGLLYNLGDFRTYKNLMRKYFTMTDEEIEYIYFVDNYYCTRMMLDALTYLYDNSADFEEMLGYMKEAQPGEYFKAGVPEEYEVAHKYGWYEGAVNDVGIIYTPEPFLLAVYTQDVGADVVADAASLFTAYNLANTQPEEPEEPTESEDPEGTIHLEIEEVPLEEIPAPEEIVTEPEPETPPVEEPAPAPEEATVPEEAAAPSSTLPWWIP</sequence>
<dbReference type="GO" id="GO:0030655">
    <property type="term" value="P:beta-lactam antibiotic catabolic process"/>
    <property type="evidence" value="ECO:0007669"/>
    <property type="project" value="InterPro"/>
</dbReference>
<dbReference type="Proteomes" id="UP000824258">
    <property type="component" value="Unassembled WGS sequence"/>
</dbReference>
<dbReference type="GO" id="GO:0046677">
    <property type="term" value="P:response to antibiotic"/>
    <property type="evidence" value="ECO:0007669"/>
    <property type="project" value="InterPro"/>
</dbReference>
<dbReference type="Gene3D" id="3.40.710.10">
    <property type="entry name" value="DD-peptidase/beta-lactamase superfamily"/>
    <property type="match status" value="1"/>
</dbReference>
<reference evidence="3" key="1">
    <citation type="submission" date="2020-10" db="EMBL/GenBank/DDBJ databases">
        <authorList>
            <person name="Gilroy R."/>
        </authorList>
    </citation>
    <scope>NUCLEOTIDE SEQUENCE</scope>
    <source>
        <strain evidence="3">ChiHjej9B8-7071</strain>
    </source>
</reference>
<name>A0A9D1A6U1_9FIRM</name>
<feature type="compositionally biased region" description="Pro residues" evidence="1">
    <location>
        <begin position="305"/>
        <end position="315"/>
    </location>
</feature>
<dbReference type="Pfam" id="PF13354">
    <property type="entry name" value="Beta-lactamase2"/>
    <property type="match status" value="1"/>
</dbReference>
<evidence type="ECO:0000259" key="2">
    <source>
        <dbReference type="Pfam" id="PF13354"/>
    </source>
</evidence>
<keyword evidence="3" id="KW-0378">Hydrolase</keyword>
<feature type="compositionally biased region" description="Acidic residues" evidence="1">
    <location>
        <begin position="265"/>
        <end position="277"/>
    </location>
</feature>
<comment type="caution">
    <text evidence="3">The sequence shown here is derived from an EMBL/GenBank/DDBJ whole genome shotgun (WGS) entry which is preliminary data.</text>
</comment>
<feature type="region of interest" description="Disordered" evidence="1">
    <location>
        <begin position="260"/>
        <end position="337"/>
    </location>
</feature>
<accession>A0A9D1A6U1</accession>